<keyword evidence="1" id="KW-0812">Transmembrane</keyword>
<evidence type="ECO:0000313" key="3">
    <source>
        <dbReference type="Proteomes" id="UP000681340"/>
    </source>
</evidence>
<name>A0A919SJ54_9ACTN</name>
<comment type="caution">
    <text evidence="2">The sequence shown here is derived from an EMBL/GenBank/DDBJ whole genome shotgun (WGS) entry which is preliminary data.</text>
</comment>
<dbReference type="RefSeq" id="WP_212991068.1">
    <property type="nucleotide sequence ID" value="NZ_BAABEA010000002.1"/>
</dbReference>
<protein>
    <submittedName>
        <fullName evidence="2">Uncharacterized protein</fullName>
    </submittedName>
</protein>
<feature type="transmembrane region" description="Helical" evidence="1">
    <location>
        <begin position="6"/>
        <end position="25"/>
    </location>
</feature>
<accession>A0A919SJ54</accession>
<feature type="transmembrane region" description="Helical" evidence="1">
    <location>
        <begin position="32"/>
        <end position="52"/>
    </location>
</feature>
<sequence>MAYRLLRIAALVELASLVLLLTNLVTVHWAPVASLLGPVHGSAYLFVIGATVQVTGDLRTRLLAAVPGIGGLLVLRRLRHLPGPGGEGGDVSMSATGR</sequence>
<organism evidence="2 3">
    <name type="scientific">Actinoplanes auranticolor</name>
    <dbReference type="NCBI Taxonomy" id="47988"/>
    <lineage>
        <taxon>Bacteria</taxon>
        <taxon>Bacillati</taxon>
        <taxon>Actinomycetota</taxon>
        <taxon>Actinomycetes</taxon>
        <taxon>Micromonosporales</taxon>
        <taxon>Micromonosporaceae</taxon>
        <taxon>Actinoplanes</taxon>
    </lineage>
</organism>
<evidence type="ECO:0000256" key="1">
    <source>
        <dbReference type="SAM" id="Phobius"/>
    </source>
</evidence>
<dbReference type="Proteomes" id="UP000681340">
    <property type="component" value="Unassembled WGS sequence"/>
</dbReference>
<gene>
    <name evidence="2" type="ORF">Aau02nite_51130</name>
</gene>
<proteinExistence type="predicted"/>
<reference evidence="2" key="1">
    <citation type="submission" date="2021-03" db="EMBL/GenBank/DDBJ databases">
        <title>Whole genome shotgun sequence of Actinoplanes auranticolor NBRC 12245.</title>
        <authorList>
            <person name="Komaki H."/>
            <person name="Tamura T."/>
        </authorList>
    </citation>
    <scope>NUCLEOTIDE SEQUENCE</scope>
    <source>
        <strain evidence="2">NBRC 12245</strain>
    </source>
</reference>
<keyword evidence="3" id="KW-1185">Reference proteome</keyword>
<dbReference type="EMBL" id="BOQL01000042">
    <property type="protein sequence ID" value="GIM72467.1"/>
    <property type="molecule type" value="Genomic_DNA"/>
</dbReference>
<evidence type="ECO:0000313" key="2">
    <source>
        <dbReference type="EMBL" id="GIM72467.1"/>
    </source>
</evidence>
<dbReference type="AlphaFoldDB" id="A0A919SJ54"/>
<keyword evidence="1" id="KW-1133">Transmembrane helix</keyword>
<keyword evidence="1" id="KW-0472">Membrane</keyword>